<dbReference type="InterPro" id="IPR007035">
    <property type="entry name" value="Peptidase_M55"/>
</dbReference>
<reference evidence="1 2" key="1">
    <citation type="submission" date="2021-03" db="EMBL/GenBank/DDBJ databases">
        <title>Thermosipho ferrireducens sp.nov., an anaerobic thermophilic iron-reducing bacterium isolated from a deep-sea hydrothermal sulfide deposits.</title>
        <authorList>
            <person name="Zeng X."/>
            <person name="Chen Y."/>
            <person name="Shao Z."/>
        </authorList>
    </citation>
    <scope>NUCLEOTIDE SEQUENCE [LARGE SCALE GENOMIC DNA]</scope>
    <source>
        <strain evidence="1 2">JL129W03</strain>
    </source>
</reference>
<dbReference type="InterPro" id="IPR027476">
    <property type="entry name" value="DppA_N"/>
</dbReference>
<dbReference type="Gene3D" id="3.30.1360.130">
    <property type="entry name" value="Dipeptide transport protein"/>
    <property type="match status" value="1"/>
</dbReference>
<name>A0ABX7S9S3_9BACT</name>
<evidence type="ECO:0000313" key="1">
    <source>
        <dbReference type="EMBL" id="QTA37980.1"/>
    </source>
</evidence>
<gene>
    <name evidence="1" type="ORF">JYK00_09745</name>
</gene>
<dbReference type="CDD" id="cd08769">
    <property type="entry name" value="DAP_dppA_2"/>
    <property type="match status" value="1"/>
</dbReference>
<dbReference type="RefSeq" id="WP_207566701.1">
    <property type="nucleotide sequence ID" value="NZ_CP071446.1"/>
</dbReference>
<accession>A0ABX7S9S3</accession>
<evidence type="ECO:0000313" key="2">
    <source>
        <dbReference type="Proteomes" id="UP000671862"/>
    </source>
</evidence>
<dbReference type="InterPro" id="IPR036177">
    <property type="entry name" value="Peptidase_M55_sf"/>
</dbReference>
<dbReference type="Gene3D" id="3.40.50.10780">
    <property type="entry name" value="Dipeptide transport protein"/>
    <property type="match status" value="1"/>
</dbReference>
<dbReference type="PIRSF" id="PIRSF015853">
    <property type="entry name" value="Pep_DppA"/>
    <property type="match status" value="1"/>
</dbReference>
<dbReference type="Proteomes" id="UP000671862">
    <property type="component" value="Chromosome"/>
</dbReference>
<protein>
    <submittedName>
        <fullName evidence="1">M55 family metallopeptidase</fullName>
    </submittedName>
</protein>
<dbReference type="Pfam" id="PF04951">
    <property type="entry name" value="Peptidase_M55"/>
    <property type="match status" value="1"/>
</dbReference>
<dbReference type="EMBL" id="CP071446">
    <property type="protein sequence ID" value="QTA37980.1"/>
    <property type="molecule type" value="Genomic_DNA"/>
</dbReference>
<sequence>MKIYISVDFEGLGGVVQFSDVERGNNYKQYYLMEHLRALLRGLGKNQILISDSHAMGDNILWEISREFSNVELISGGLRKNYMMSGINETFDRVIFLGYHAGVGTMYATMDHTYSSSAIHNIWINGQIMNEALINAAFAGLYDVPVTMVIGDDKLKSELSALKNIVYVETKTSLGRYAAKFKPMVTVMEEIERSAREMLQKPESEFSIFKFEPPIEMIVELSDTARADIVEILPLIERIDGRKVRIIHDDYEVIFNAILSIAYLCSVVKHIGR</sequence>
<keyword evidence="2" id="KW-1185">Reference proteome</keyword>
<dbReference type="SUPFAM" id="SSF63992">
    <property type="entry name" value="Dipeptide transport protein"/>
    <property type="match status" value="1"/>
</dbReference>
<organism evidence="1 2">
    <name type="scientific">Thermosipho ferrireducens</name>
    <dbReference type="NCBI Taxonomy" id="2571116"/>
    <lineage>
        <taxon>Bacteria</taxon>
        <taxon>Thermotogati</taxon>
        <taxon>Thermotogota</taxon>
        <taxon>Thermotogae</taxon>
        <taxon>Thermotogales</taxon>
        <taxon>Fervidobacteriaceae</taxon>
        <taxon>Thermosipho</taxon>
    </lineage>
</organism>
<proteinExistence type="predicted"/>